<sequence length="1513" mass="168092">MYKNRDAVVRRAVARRIMQEVRHGRVAKHRRALSAMSASAFTPWSGFASEPETRTKPEAVSATTAAISALAAAMSSAKMDNVCSDVVYLPPVFDAEALLIERIVKLQREKEYLLRITMEKKRVIDDDIQADNPMDDTYTAIEAEEEKVGGFMSMIPRAINNNNTMGKAPVPNVYDDLASDTEDSPCAVNTAAAKNTAAVGDLGNEHDSTLMSSKQKERLRKERAKLQKKLNAVEAKAKREAELRELEASLGVTMADAAKDGIDEDEGEGAAGKKKKAKKKANKTDDQVDAAPTTETTTAAATTSKFKDDKKKKAKKGTPIAALQKMVEERRRREEEQNRLREEELRRIEEEERLAAEEEAMQNAKREADRLRKEQPKHDSKLLTKKQREANARREQRLKVMLASGMRIAGLLEEGNVTRQDMVQRDAEERQKWAAEKKRREDEAEWRCLEEVEAKLKAAEATKVMSDVEEVGDWEALADASDDKAGSTDESGESNSNDMLTAEQKQEIVRKAAATARREQRIQDDKAARSVDNLRSPICCILGHVDTGKCWGRDTPILMWDGSTRNVQDVVELDQVMGDDNSPRVVQPGSVIKGEGMLYRVIPDQRNGADSFVCNGDHVLVLTINRRPYVHCDVRAVDGVTDTTYLALSQVIDSAKNRPDKICRGRFETEALALAALPEWQPLTWQCMVLEYLDFVRTDRASAELCSMYKPVNGVEFPPSAGQPFTDAITRAFGSVPTSIVELETARLLGAWLGNGINVIPNATAEESRKDLIREFALTSEKRIPDALMSASLSHRRAFLAGVIESDGASLVAASTSKEHWVVSRSDEQFLLQLRRLARSIGLHVGPVSKSAGASTISISGEAMYTFGPLIGFEHKRPAERAPEPWAALCDNSWAFAIEEIGHGEYFGFTLDGNSRVLLGDYTISHNTKLLDKIRQTNVQGGEAGGITQQIGATYFPANAIKKKTAAMYPSSNIDIKVPGLLIIDTPGHESFSNLRLRGSSLCNIAILVVDIMHGLEPQTLESLRLLRDRKTPFIVALNKIDCIYGWNRSADSPFRNTFNKQPAHAISEFETRVTKIKVEFAEQGLNAELHYKNKSFAKYVSLVPTSALSGEGIPDLLDLLVTLTQQRMSKQLTYLSELECTVLEVKVVEGLGTTIDVIMANGMLRVGDLIVIAGVDGPIVTNVRTLLTPQPLRELRIKSAYIHHKSIKAAMGVKISAPNLEKAIVGSRLMVIGPDDDEGEIIDDVMSDMTGLTNAIDKSGRGVWVQASTRGSLEALLEFLRVSKIPVSGINIGTVHRKDVIRASPMVERSKEHAVMLCFDVKVERDAEEMAKERGIKVFKADIIYHLFDKFTAHITQILEQRRKEQEDLTVFPCILKIISKEHVFIQSSPLLLGVEIMDGHLRRGTPICIVRINPETNVRKVVTLGKVTTIWHNNNPVNIAHKANSGAGFTIRIENTGRHQKTYGRHFDENDLLYSQVTRNSIDVLKETFRDDLTKEEWRLVVKLKNTLGVE</sequence>
<keyword evidence="2" id="KW-1185">Reference proteome</keyword>
<reference evidence="1" key="1">
    <citation type="submission" date="2022-07" db="EMBL/GenBank/DDBJ databases">
        <title>Phylogenomic reconstructions and comparative analyses of Kickxellomycotina fungi.</title>
        <authorList>
            <person name="Reynolds N.K."/>
            <person name="Stajich J.E."/>
            <person name="Barry K."/>
            <person name="Grigoriev I.V."/>
            <person name="Crous P."/>
            <person name="Smith M.E."/>
        </authorList>
    </citation>
    <scope>NUCLEOTIDE SEQUENCE</scope>
    <source>
        <strain evidence="1">CBS 102833</strain>
    </source>
</reference>
<organism evidence="1 2">
    <name type="scientific">Coemansia furcata</name>
    <dbReference type="NCBI Taxonomy" id="417177"/>
    <lineage>
        <taxon>Eukaryota</taxon>
        <taxon>Fungi</taxon>
        <taxon>Fungi incertae sedis</taxon>
        <taxon>Zoopagomycota</taxon>
        <taxon>Kickxellomycotina</taxon>
        <taxon>Kickxellomycetes</taxon>
        <taxon>Kickxellales</taxon>
        <taxon>Kickxellaceae</taxon>
        <taxon>Coemansia</taxon>
    </lineage>
</organism>
<accession>A0ACC1LMY4</accession>
<dbReference type="EMBL" id="JANBUP010000309">
    <property type="protein sequence ID" value="KAJ2812021.1"/>
    <property type="molecule type" value="Genomic_DNA"/>
</dbReference>
<comment type="caution">
    <text evidence="1">The sequence shown here is derived from an EMBL/GenBank/DDBJ whole genome shotgun (WGS) entry which is preliminary data.</text>
</comment>
<gene>
    <name evidence="1" type="primary">FUN12_2</name>
    <name evidence="1" type="ORF">H4S07_001685</name>
</gene>
<keyword evidence="1" id="KW-0648">Protein biosynthesis</keyword>
<evidence type="ECO:0000313" key="1">
    <source>
        <dbReference type="EMBL" id="KAJ2812021.1"/>
    </source>
</evidence>
<protein>
    <submittedName>
        <fullName evidence="1">Eukaryotic translation initiation factor 5B</fullName>
    </submittedName>
</protein>
<proteinExistence type="predicted"/>
<dbReference type="Proteomes" id="UP001140096">
    <property type="component" value="Unassembled WGS sequence"/>
</dbReference>
<evidence type="ECO:0000313" key="2">
    <source>
        <dbReference type="Proteomes" id="UP001140096"/>
    </source>
</evidence>
<keyword evidence="1" id="KW-0396">Initiation factor</keyword>
<name>A0ACC1LMY4_9FUNG</name>